<proteinExistence type="predicted"/>
<sequence length="1580" mass="187452">MIKPNWKIFEAKFNENPQSYFEWFCYLLFCREYKKQYGIFRFKNQAAIETNPIEIDGNIIGWQAKFYDSTLSNHKKDLLTTIEKSKKYYSNITKLIFYTNQEWGQYKGKKPEGLMDIEEKAERLNIILEWRTASFFESDFVSNKNAIITKHFFTFDTSIFDLLEEQQNHNENILSGIKTSINFNNTSFEINRDKKLEKLRDQSQQITIVSGVGGVGKTVLIKKLYEDLKDDTPFFIFKATEFELRNINNLFNDYSFYNFVKAYKDKKTKIIIIDSAEKLLDLRNKDPFKEFLAELIKDKWKIIFTTRNNYLEQLNYQFFEVYNIAPLNINVKNIELKELNSISDKYEFSLPKDNKLLELIRNPFYLNEYLKYYNPAEELDYIEFKNKLWNKIIRKFKPEKERCFLTIAFERANSGHFFINSSCDCDSNILNELTKEGILGYELAGYFITHDIYEEWALEKIIESEYIKKATNENFFKKIGHSLPIRRCFRNWISEKLLLEDNDIKVFIEEVFDNDKIESFWKDEIFVSVLLSNYSKIFFDIFEKELLANKQELLKRLTFLLRISCKEINEDFFKELGLKNLDIFKLDYVLTKPKGQGWECLIEFAYENIERIGIDNIDFILPIIYDWNSNIKEGKTTRYSSLIALQYYEWVISEDVYLSDDNTKEQLLKTIIYGAAEIKTELKNIFKKIIQNKWKRHRDPYYDFSKFILTKLEGVLVCKYLPNCVIKLADLFWTITPKSEYPFGYSSLDIKSYFGLEEYHLDYFPSSAFQTPIYWLLKFSYNSTVDFILRFTNKSISTYAQSGFDNSVKKVKVYINEENSIKQYVSHCLWNMYRGTSSPISPYLLQSIHMALEKYLLEVGEKITPENLENMLLYLIKYSESASITSIVASIVLAYPEKTFNIAKILFKTKEFILQDTTRLVLEKNTRSLYSLGRNMGSIGNEFYENERIKTCEDKHRQLSLERLFLNYQCFRSEEISEEIAEERQEVLWNILDNYYQELPDELKKNETDKTWRLFLSRMDRRKININTELVENGIEIQFNPKIEPDLQKYSEKALKKSSQLTKHLSLKHWAELKFNNDENYKKYDKYENDPLLALQEVKDIIEEAEQIGSDDLDNVDYDNQQSYLRINRSIPAYVCSLLIENNMNKLSEKDKEFCKDILIEYAGNSLNPNYRYQISDGVQPAIYSLPILLEVFLKEKEIIKTILLFTLFKDDSVGGLVSNASFSIFPINAIHKLWENNFNDAQSLLLGYLSLRPKYDNLQKKIREENFRKGIHELDKEQLMERFFKENEETIKSIIDNSLVFNTNKDISKNNLSILKTAYQMIPQKTDNEVHEEIVKIIVSAFADKILIDSYDKKVDYMLKHEFLEKYSHFVLTSQKEDIPSLLKPFVDKFGIYESIADLFNEFVKAEDKLNTYDNFWLVWNIFKPKVINVCKEAKNSWYVNKLIKSYLFAQVPWKEDAKAWHSFKDNNKRFFTEISDKIGHCPSTLYAISKLLNDIGSYYIDDGLKWISNIIGSNKGYINKKLETNTIYYLENFTRNYVFKNQEKIKRKREVKDRLMIILNFLIDKGSSVGYMLRENIL</sequence>
<dbReference type="Pfam" id="PF00004">
    <property type="entry name" value="AAA"/>
    <property type="match status" value="1"/>
</dbReference>
<evidence type="ECO:0000313" key="2">
    <source>
        <dbReference type="EMBL" id="SDC57310.1"/>
    </source>
</evidence>
<dbReference type="Proteomes" id="UP000324896">
    <property type="component" value="Unassembled WGS sequence"/>
</dbReference>
<dbReference type="EMBL" id="FMYT01000009">
    <property type="protein sequence ID" value="SDC57310.1"/>
    <property type="molecule type" value="Genomic_DNA"/>
</dbReference>
<dbReference type="Gene3D" id="3.40.50.300">
    <property type="entry name" value="P-loop containing nucleotide triphosphate hydrolases"/>
    <property type="match status" value="1"/>
</dbReference>
<dbReference type="GO" id="GO:0005524">
    <property type="term" value="F:ATP binding"/>
    <property type="evidence" value="ECO:0007669"/>
    <property type="project" value="InterPro"/>
</dbReference>
<dbReference type="SMART" id="SM00382">
    <property type="entry name" value="AAA"/>
    <property type="match status" value="1"/>
</dbReference>
<dbReference type="GO" id="GO:0016887">
    <property type="term" value="F:ATP hydrolysis activity"/>
    <property type="evidence" value="ECO:0007669"/>
    <property type="project" value="InterPro"/>
</dbReference>
<dbReference type="InterPro" id="IPR003959">
    <property type="entry name" value="ATPase_AAA_core"/>
</dbReference>
<name>A0A1G6MP49_9FIRM</name>
<dbReference type="InterPro" id="IPR027417">
    <property type="entry name" value="P-loop_NTPase"/>
</dbReference>
<evidence type="ECO:0000259" key="1">
    <source>
        <dbReference type="SMART" id="SM00382"/>
    </source>
</evidence>
<dbReference type="NCBIfam" id="NF041815">
    <property type="entry name" value="Avs4"/>
    <property type="match status" value="1"/>
</dbReference>
<protein>
    <submittedName>
        <fullName evidence="2">ATPase family associated with various cellular activities (AAA)</fullName>
    </submittedName>
</protein>
<accession>A0A1G6MP49</accession>
<reference evidence="2 3" key="1">
    <citation type="submission" date="2016-10" db="EMBL/GenBank/DDBJ databases">
        <authorList>
            <person name="Varghese N."/>
            <person name="Submissions S."/>
        </authorList>
    </citation>
    <scope>NUCLEOTIDE SEQUENCE [LARGE SCALE GENOMIC DNA]</scope>
    <source>
        <strain evidence="2 3">WG10</strain>
    </source>
</reference>
<evidence type="ECO:0000313" key="3">
    <source>
        <dbReference type="Proteomes" id="UP000324896"/>
    </source>
</evidence>
<dbReference type="InterPro" id="IPR003593">
    <property type="entry name" value="AAA+_ATPase"/>
</dbReference>
<gene>
    <name evidence="2" type="ORF">SAMN04488597_10922</name>
</gene>
<organism evidence="2 3">
    <name type="scientific">Halanaerobium congolense</name>
    <dbReference type="NCBI Taxonomy" id="54121"/>
    <lineage>
        <taxon>Bacteria</taxon>
        <taxon>Bacillati</taxon>
        <taxon>Bacillota</taxon>
        <taxon>Clostridia</taxon>
        <taxon>Halanaerobiales</taxon>
        <taxon>Halanaerobiaceae</taxon>
        <taxon>Halanaerobium</taxon>
    </lineage>
</organism>
<feature type="domain" description="AAA+ ATPase" evidence="1">
    <location>
        <begin position="203"/>
        <end position="335"/>
    </location>
</feature>
<dbReference type="SUPFAM" id="SSF52540">
    <property type="entry name" value="P-loop containing nucleoside triphosphate hydrolases"/>
    <property type="match status" value="1"/>
</dbReference>
<dbReference type="RefSeq" id="WP_149796740.1">
    <property type="nucleotide sequence ID" value="NZ_FMYT01000009.1"/>
</dbReference>